<name>A0A6G0XGH9_9STRA</name>
<reference evidence="1 2" key="1">
    <citation type="submission" date="2019-07" db="EMBL/GenBank/DDBJ databases">
        <title>Genomics analysis of Aphanomyces spp. identifies a new class of oomycete effector associated with host adaptation.</title>
        <authorList>
            <person name="Gaulin E."/>
        </authorList>
    </citation>
    <scope>NUCLEOTIDE SEQUENCE [LARGE SCALE GENOMIC DNA]</scope>
    <source>
        <strain evidence="1 2">ATCC 201684</strain>
    </source>
</reference>
<organism evidence="1 2">
    <name type="scientific">Aphanomyces euteiches</name>
    <dbReference type="NCBI Taxonomy" id="100861"/>
    <lineage>
        <taxon>Eukaryota</taxon>
        <taxon>Sar</taxon>
        <taxon>Stramenopiles</taxon>
        <taxon>Oomycota</taxon>
        <taxon>Saprolegniomycetes</taxon>
        <taxon>Saprolegniales</taxon>
        <taxon>Verrucalvaceae</taxon>
        <taxon>Aphanomyces</taxon>
    </lineage>
</organism>
<gene>
    <name evidence="1" type="ORF">Ae201684_005144</name>
</gene>
<accession>A0A6G0XGH9</accession>
<sequence length="102" mass="11678">MPKQQGNVNYPTDFIIEVIAEWDAIRAAGSTTTHSEFATLKGIKVETFRTWLEKKEEWACEQARAIVEALKTPKMNDAIEGLKSTEFFMESRITPSVVLWRD</sequence>
<dbReference type="AlphaFoldDB" id="A0A6G0XGH9"/>
<proteinExistence type="predicted"/>
<evidence type="ECO:0000313" key="2">
    <source>
        <dbReference type="Proteomes" id="UP000481153"/>
    </source>
</evidence>
<dbReference type="EMBL" id="VJMJ01000066">
    <property type="protein sequence ID" value="KAF0739223.1"/>
    <property type="molecule type" value="Genomic_DNA"/>
</dbReference>
<protein>
    <submittedName>
        <fullName evidence="1">Uncharacterized protein</fullName>
    </submittedName>
</protein>
<dbReference type="Proteomes" id="UP000481153">
    <property type="component" value="Unassembled WGS sequence"/>
</dbReference>
<keyword evidence="2" id="KW-1185">Reference proteome</keyword>
<evidence type="ECO:0000313" key="1">
    <source>
        <dbReference type="EMBL" id="KAF0739223.1"/>
    </source>
</evidence>
<comment type="caution">
    <text evidence="1">The sequence shown here is derived from an EMBL/GenBank/DDBJ whole genome shotgun (WGS) entry which is preliminary data.</text>
</comment>